<organism evidence="1 2">
    <name type="scientific">Rhizopus azygosporus</name>
    <name type="common">Rhizopus microsporus var. azygosporus</name>
    <dbReference type="NCBI Taxonomy" id="86630"/>
    <lineage>
        <taxon>Eukaryota</taxon>
        <taxon>Fungi</taxon>
        <taxon>Fungi incertae sedis</taxon>
        <taxon>Mucoromycota</taxon>
        <taxon>Mucoromycotina</taxon>
        <taxon>Mucoromycetes</taxon>
        <taxon>Mucorales</taxon>
        <taxon>Mucorineae</taxon>
        <taxon>Rhizopodaceae</taxon>
        <taxon>Rhizopus</taxon>
    </lineage>
</organism>
<sequence>MKVTKRLTDEIIIMSSSLHRIAAWANEVKLYGVGSIESIQDSSISSSRFASKLARLIASSRSPTDTSISIRLPNWVPDEGAWVSTQTHRQISLQEY</sequence>
<evidence type="ECO:0000313" key="1">
    <source>
        <dbReference type="EMBL" id="RCH88748.1"/>
    </source>
</evidence>
<reference evidence="1 2" key="1">
    <citation type="journal article" date="2018" name="G3 (Bethesda)">
        <title>Phylogenetic and Phylogenomic Definition of Rhizopus Species.</title>
        <authorList>
            <person name="Gryganskyi A.P."/>
            <person name="Golan J."/>
            <person name="Dolatabadi S."/>
            <person name="Mondo S."/>
            <person name="Robb S."/>
            <person name="Idnurm A."/>
            <person name="Muszewska A."/>
            <person name="Steczkiewicz K."/>
            <person name="Masonjones S."/>
            <person name="Liao H.L."/>
            <person name="Gajdeczka M.T."/>
            <person name="Anike F."/>
            <person name="Vuek A."/>
            <person name="Anishchenko I.M."/>
            <person name="Voigt K."/>
            <person name="de Hoog G.S."/>
            <person name="Smith M.E."/>
            <person name="Heitman J."/>
            <person name="Vilgalys R."/>
            <person name="Stajich J.E."/>
        </authorList>
    </citation>
    <scope>NUCLEOTIDE SEQUENCE [LARGE SCALE GENOMIC DNA]</scope>
    <source>
        <strain evidence="1 2">CBS 357.93</strain>
    </source>
</reference>
<name>A0A367JFL5_RHIAZ</name>
<dbReference type="EMBL" id="PJQL01001414">
    <property type="protein sequence ID" value="RCH88748.1"/>
    <property type="molecule type" value="Genomic_DNA"/>
</dbReference>
<dbReference type="AlphaFoldDB" id="A0A367JFL5"/>
<protein>
    <submittedName>
        <fullName evidence="1">Uncharacterized protein</fullName>
    </submittedName>
</protein>
<proteinExistence type="predicted"/>
<dbReference type="Proteomes" id="UP000252139">
    <property type="component" value="Unassembled WGS sequence"/>
</dbReference>
<accession>A0A367JFL5</accession>
<evidence type="ECO:0000313" key="2">
    <source>
        <dbReference type="Proteomes" id="UP000252139"/>
    </source>
</evidence>
<comment type="caution">
    <text evidence="1">The sequence shown here is derived from an EMBL/GenBank/DDBJ whole genome shotgun (WGS) entry which is preliminary data.</text>
</comment>
<keyword evidence="2" id="KW-1185">Reference proteome</keyword>
<gene>
    <name evidence="1" type="ORF">CU097_006068</name>
</gene>